<name>A0A383DG15_9ZZZZ</name>
<dbReference type="EMBL" id="UINC01216904">
    <property type="protein sequence ID" value="SVE43250.1"/>
    <property type="molecule type" value="Genomic_DNA"/>
</dbReference>
<accession>A0A383DG15</accession>
<organism evidence="1">
    <name type="scientific">marine metagenome</name>
    <dbReference type="NCBI Taxonomy" id="408172"/>
    <lineage>
        <taxon>unclassified sequences</taxon>
        <taxon>metagenomes</taxon>
        <taxon>ecological metagenomes</taxon>
    </lineage>
</organism>
<dbReference type="AlphaFoldDB" id="A0A383DG15"/>
<proteinExistence type="predicted"/>
<sequence length="57" mass="6619">MYRFLFYLLLLILIAVSAIQFTLPTKESTQQDFNDPNYVDFESGVRRLRDGTVEVSS</sequence>
<gene>
    <name evidence="1" type="ORF">METZ01_LOCUS496104</name>
</gene>
<reference evidence="1" key="1">
    <citation type="submission" date="2018-05" db="EMBL/GenBank/DDBJ databases">
        <authorList>
            <person name="Lanie J.A."/>
            <person name="Ng W.-L."/>
            <person name="Kazmierczak K.M."/>
            <person name="Andrzejewski T.M."/>
            <person name="Davidsen T.M."/>
            <person name="Wayne K.J."/>
            <person name="Tettelin H."/>
            <person name="Glass J.I."/>
            <person name="Rusch D."/>
            <person name="Podicherti R."/>
            <person name="Tsui H.-C.T."/>
            <person name="Winkler M.E."/>
        </authorList>
    </citation>
    <scope>NUCLEOTIDE SEQUENCE</scope>
</reference>
<feature type="non-terminal residue" evidence="1">
    <location>
        <position position="57"/>
    </location>
</feature>
<protein>
    <submittedName>
        <fullName evidence="1">Uncharacterized protein</fullName>
    </submittedName>
</protein>
<evidence type="ECO:0000313" key="1">
    <source>
        <dbReference type="EMBL" id="SVE43250.1"/>
    </source>
</evidence>